<evidence type="ECO:0000256" key="2">
    <source>
        <dbReference type="ARBA" id="ARBA00007663"/>
    </source>
</evidence>
<keyword evidence="6" id="KW-0819">tRNA processing</keyword>
<evidence type="ECO:0000256" key="9">
    <source>
        <dbReference type="ARBA" id="ARBA00022840"/>
    </source>
</evidence>
<gene>
    <name evidence="13" type="ORF">A2161_15695</name>
</gene>
<evidence type="ECO:0000256" key="5">
    <source>
        <dbReference type="ARBA" id="ARBA00022679"/>
    </source>
</evidence>
<dbReference type="GO" id="GO:0006450">
    <property type="term" value="P:regulation of translational fidelity"/>
    <property type="evidence" value="ECO:0007669"/>
    <property type="project" value="TreeGrafter"/>
</dbReference>
<dbReference type="NCBIfam" id="TIGR00057">
    <property type="entry name" value="L-threonylcarbamoyladenylate synthase"/>
    <property type="match status" value="1"/>
</dbReference>
<evidence type="ECO:0000313" key="14">
    <source>
        <dbReference type="Proteomes" id="UP000179266"/>
    </source>
</evidence>
<evidence type="ECO:0000259" key="12">
    <source>
        <dbReference type="PROSITE" id="PS51163"/>
    </source>
</evidence>
<dbReference type="SUPFAM" id="SSF55821">
    <property type="entry name" value="YrdC/RibB"/>
    <property type="match status" value="1"/>
</dbReference>
<keyword evidence="5" id="KW-0808">Transferase</keyword>
<dbReference type="Pfam" id="PF01300">
    <property type="entry name" value="Sua5_yciO_yrdC"/>
    <property type="match status" value="1"/>
</dbReference>
<name>A0A1F7S2C2_9BACT</name>
<feature type="domain" description="YrdC-like" evidence="12">
    <location>
        <begin position="13"/>
        <end position="198"/>
    </location>
</feature>
<dbReference type="PROSITE" id="PS51163">
    <property type="entry name" value="YRDC"/>
    <property type="match status" value="1"/>
</dbReference>
<dbReference type="Gene3D" id="3.90.870.10">
    <property type="entry name" value="DHBP synthase"/>
    <property type="match status" value="1"/>
</dbReference>
<dbReference type="InterPro" id="IPR006070">
    <property type="entry name" value="Sua5-like_dom"/>
</dbReference>
<evidence type="ECO:0000256" key="8">
    <source>
        <dbReference type="ARBA" id="ARBA00022741"/>
    </source>
</evidence>
<keyword evidence="7" id="KW-0548">Nucleotidyltransferase</keyword>
<evidence type="ECO:0000256" key="3">
    <source>
        <dbReference type="ARBA" id="ARBA00012584"/>
    </source>
</evidence>
<comment type="catalytic activity">
    <reaction evidence="11">
        <text>L-threonine + hydrogencarbonate + ATP = L-threonylcarbamoyladenylate + diphosphate + H2O</text>
        <dbReference type="Rhea" id="RHEA:36407"/>
        <dbReference type="ChEBI" id="CHEBI:15377"/>
        <dbReference type="ChEBI" id="CHEBI:17544"/>
        <dbReference type="ChEBI" id="CHEBI:30616"/>
        <dbReference type="ChEBI" id="CHEBI:33019"/>
        <dbReference type="ChEBI" id="CHEBI:57926"/>
        <dbReference type="ChEBI" id="CHEBI:73682"/>
        <dbReference type="EC" id="2.7.7.87"/>
    </reaction>
</comment>
<keyword evidence="8" id="KW-0547">Nucleotide-binding</keyword>
<organism evidence="13 14">
    <name type="scientific">Candidatus Schekmanbacteria bacterium RBG_13_48_7</name>
    <dbReference type="NCBI Taxonomy" id="1817878"/>
    <lineage>
        <taxon>Bacteria</taxon>
        <taxon>Candidatus Schekmaniibacteriota</taxon>
    </lineage>
</organism>
<dbReference type="PANTHER" id="PTHR17490">
    <property type="entry name" value="SUA5"/>
    <property type="match status" value="1"/>
</dbReference>
<keyword evidence="4" id="KW-0963">Cytoplasm</keyword>
<evidence type="ECO:0000256" key="11">
    <source>
        <dbReference type="ARBA" id="ARBA00048366"/>
    </source>
</evidence>
<dbReference type="GO" id="GO:0005524">
    <property type="term" value="F:ATP binding"/>
    <property type="evidence" value="ECO:0007669"/>
    <property type="project" value="UniProtKB-KW"/>
</dbReference>
<dbReference type="InterPro" id="IPR017945">
    <property type="entry name" value="DHBP_synth_RibB-like_a/b_dom"/>
</dbReference>
<evidence type="ECO:0000256" key="6">
    <source>
        <dbReference type="ARBA" id="ARBA00022694"/>
    </source>
</evidence>
<keyword evidence="9" id="KW-0067">ATP-binding</keyword>
<evidence type="ECO:0000256" key="10">
    <source>
        <dbReference type="ARBA" id="ARBA00029774"/>
    </source>
</evidence>
<dbReference type="InterPro" id="IPR050156">
    <property type="entry name" value="TC-AMP_synthase_SUA5"/>
</dbReference>
<dbReference type="GO" id="GO:0008033">
    <property type="term" value="P:tRNA processing"/>
    <property type="evidence" value="ECO:0007669"/>
    <property type="project" value="UniProtKB-KW"/>
</dbReference>
<protein>
    <recommendedName>
        <fullName evidence="10">L-threonylcarbamoyladenylate synthase</fullName>
        <ecNumber evidence="3">2.7.7.87</ecNumber>
    </recommendedName>
    <alternativeName>
        <fullName evidence="10">L-threonylcarbamoyladenylate synthase</fullName>
    </alternativeName>
</protein>
<dbReference type="GO" id="GO:0000049">
    <property type="term" value="F:tRNA binding"/>
    <property type="evidence" value="ECO:0007669"/>
    <property type="project" value="TreeGrafter"/>
</dbReference>
<evidence type="ECO:0000313" key="13">
    <source>
        <dbReference type="EMBL" id="OGL47247.1"/>
    </source>
</evidence>
<dbReference type="GO" id="GO:0061710">
    <property type="term" value="F:L-threonylcarbamoyladenylate synthase"/>
    <property type="evidence" value="ECO:0007669"/>
    <property type="project" value="UniProtKB-EC"/>
</dbReference>
<dbReference type="GO" id="GO:0003725">
    <property type="term" value="F:double-stranded RNA binding"/>
    <property type="evidence" value="ECO:0007669"/>
    <property type="project" value="InterPro"/>
</dbReference>
<comment type="caution">
    <text evidence="13">The sequence shown here is derived from an EMBL/GenBank/DDBJ whole genome shotgun (WGS) entry which is preliminary data.</text>
</comment>
<accession>A0A1F7S2C2</accession>
<dbReference type="GO" id="GO:0005737">
    <property type="term" value="C:cytoplasm"/>
    <property type="evidence" value="ECO:0007669"/>
    <property type="project" value="UniProtKB-SubCell"/>
</dbReference>
<proteinExistence type="inferred from homology"/>
<dbReference type="Proteomes" id="UP000179266">
    <property type="component" value="Unassembled WGS sequence"/>
</dbReference>
<dbReference type="EMBL" id="MGDD01000090">
    <property type="protein sequence ID" value="OGL47247.1"/>
    <property type="molecule type" value="Genomic_DNA"/>
</dbReference>
<dbReference type="PANTHER" id="PTHR17490:SF16">
    <property type="entry name" value="THREONYLCARBAMOYL-AMP SYNTHASE"/>
    <property type="match status" value="1"/>
</dbReference>
<evidence type="ECO:0000256" key="4">
    <source>
        <dbReference type="ARBA" id="ARBA00022490"/>
    </source>
</evidence>
<sequence length="210" mass="22794">MNIVKLQNGHIPGNSVQTIIEILDKGGFVVLPTDTSYMLAVDSLNNAAVQDLYALKKRLFNQPVSVCCSDIVMANQHARFSLLAARIAEKFLPGPLTIVLPAVSKFPKMLMKNNKIGIRIPAAPVTLEIVRAFGKPLTATSANKSGGKEPYLVSTVIEELGDDKIEFVINADPLNPGPVSTIAEIEQDSIKILREGPIPESVLKKIIREI</sequence>
<reference evidence="13 14" key="1">
    <citation type="journal article" date="2016" name="Nat. Commun.">
        <title>Thousands of microbial genomes shed light on interconnected biogeochemical processes in an aquifer system.</title>
        <authorList>
            <person name="Anantharaman K."/>
            <person name="Brown C.T."/>
            <person name="Hug L.A."/>
            <person name="Sharon I."/>
            <person name="Castelle C.J."/>
            <person name="Probst A.J."/>
            <person name="Thomas B.C."/>
            <person name="Singh A."/>
            <person name="Wilkins M.J."/>
            <person name="Karaoz U."/>
            <person name="Brodie E.L."/>
            <person name="Williams K.H."/>
            <person name="Hubbard S.S."/>
            <person name="Banfield J.F."/>
        </authorList>
    </citation>
    <scope>NUCLEOTIDE SEQUENCE [LARGE SCALE GENOMIC DNA]</scope>
</reference>
<evidence type="ECO:0000256" key="1">
    <source>
        <dbReference type="ARBA" id="ARBA00004496"/>
    </source>
</evidence>
<evidence type="ECO:0000256" key="7">
    <source>
        <dbReference type="ARBA" id="ARBA00022695"/>
    </source>
</evidence>
<dbReference type="EC" id="2.7.7.87" evidence="3"/>
<comment type="similarity">
    <text evidence="2">Belongs to the SUA5 family.</text>
</comment>
<dbReference type="AlphaFoldDB" id="A0A1F7S2C2"/>
<comment type="subcellular location">
    <subcellularLocation>
        <location evidence="1">Cytoplasm</location>
    </subcellularLocation>
</comment>